<comment type="caution">
    <text evidence="1">The sequence shown here is derived from an EMBL/GenBank/DDBJ whole genome shotgun (WGS) entry which is preliminary data.</text>
</comment>
<evidence type="ECO:0000313" key="2">
    <source>
        <dbReference type="Proteomes" id="UP000324927"/>
    </source>
</evidence>
<organism evidence="1 2">
    <name type="scientific">Azospirillum lipoferum</name>
    <dbReference type="NCBI Taxonomy" id="193"/>
    <lineage>
        <taxon>Bacteria</taxon>
        <taxon>Pseudomonadati</taxon>
        <taxon>Pseudomonadota</taxon>
        <taxon>Alphaproteobacteria</taxon>
        <taxon>Rhodospirillales</taxon>
        <taxon>Azospirillaceae</taxon>
        <taxon>Azospirillum</taxon>
    </lineage>
</organism>
<gene>
    <name evidence="1" type="ORF">FZ942_09000</name>
</gene>
<reference evidence="1 2" key="1">
    <citation type="submission" date="2019-08" db="EMBL/GenBank/DDBJ databases">
        <authorList>
            <person name="Grouzdev D."/>
            <person name="Tikhonova E."/>
            <person name="Kravchenko I."/>
        </authorList>
    </citation>
    <scope>NUCLEOTIDE SEQUENCE [LARGE SCALE GENOMIC DNA]</scope>
    <source>
        <strain evidence="1 2">59b</strain>
    </source>
</reference>
<protein>
    <submittedName>
        <fullName evidence="1">Uncharacterized protein</fullName>
    </submittedName>
</protein>
<keyword evidence="2" id="KW-1185">Reference proteome</keyword>
<name>A0A5A9GRZ1_AZOLI</name>
<dbReference type="RefSeq" id="WP_149230746.1">
    <property type="nucleotide sequence ID" value="NZ_JALJXJ010000001.1"/>
</dbReference>
<accession>A0A5A9GRZ1</accession>
<dbReference type="AlphaFoldDB" id="A0A5A9GRZ1"/>
<evidence type="ECO:0000313" key="1">
    <source>
        <dbReference type="EMBL" id="KAA0597218.1"/>
    </source>
</evidence>
<dbReference type="Proteomes" id="UP000324927">
    <property type="component" value="Unassembled WGS sequence"/>
</dbReference>
<proteinExistence type="predicted"/>
<sequence>MAVIDLDTEFDAAVSAVPPNDAGRIGEWLAARGLSARTRAWVGGVGISRATLSRVSRTFEPNPVGVSVLIAAAWVGQAGLSEIEDLVAWRPSDPGTLFLRRGDAIFVGADGVRQALVSASPLRIHRSVERFAAAGGDVYGEFPGAVIVAPAMAGWLHLRDMPALIVDDVEHGREVRDLLEASRPALPPILVSADADRRAA</sequence>
<dbReference type="EMBL" id="VTTN01000002">
    <property type="protein sequence ID" value="KAA0597218.1"/>
    <property type="molecule type" value="Genomic_DNA"/>
</dbReference>